<comment type="caution">
    <text evidence="1">The sequence shown here is derived from an EMBL/GenBank/DDBJ whole genome shotgun (WGS) entry which is preliminary data.</text>
</comment>
<reference evidence="1 2" key="1">
    <citation type="submission" date="2019-08" db="EMBL/GenBank/DDBJ databases">
        <title>Whole genome of Aphis craccivora.</title>
        <authorList>
            <person name="Voronova N.V."/>
            <person name="Shulinski R.S."/>
            <person name="Bandarenka Y.V."/>
            <person name="Zhorov D.G."/>
            <person name="Warner D."/>
        </authorList>
    </citation>
    <scope>NUCLEOTIDE SEQUENCE [LARGE SCALE GENOMIC DNA]</scope>
    <source>
        <strain evidence="1">180601</strain>
        <tissue evidence="1">Whole Body</tissue>
    </source>
</reference>
<name>A0A6G0ZCX6_APHCR</name>
<dbReference type="EMBL" id="VUJU01000806">
    <property type="protein sequence ID" value="KAF0768265.1"/>
    <property type="molecule type" value="Genomic_DNA"/>
</dbReference>
<gene>
    <name evidence="1" type="ORF">FWK35_00017688</name>
</gene>
<proteinExistence type="predicted"/>
<evidence type="ECO:0000313" key="2">
    <source>
        <dbReference type="Proteomes" id="UP000478052"/>
    </source>
</evidence>
<dbReference type="AlphaFoldDB" id="A0A6G0ZCX6"/>
<protein>
    <submittedName>
        <fullName evidence="1">Uncharacterized protein</fullName>
    </submittedName>
</protein>
<dbReference type="Proteomes" id="UP000478052">
    <property type="component" value="Unassembled WGS sequence"/>
</dbReference>
<keyword evidence="2" id="KW-1185">Reference proteome</keyword>
<accession>A0A6G0ZCX6</accession>
<sequence>MDRSNDSMLGINKYTTKTGTDGTQWLFPTFRWLTPFKFMFGVELKNPRCCPSKKLLNRNMLNNMMNNVIMTRQTAKNQIL</sequence>
<organism evidence="1 2">
    <name type="scientific">Aphis craccivora</name>
    <name type="common">Cowpea aphid</name>
    <dbReference type="NCBI Taxonomy" id="307492"/>
    <lineage>
        <taxon>Eukaryota</taxon>
        <taxon>Metazoa</taxon>
        <taxon>Ecdysozoa</taxon>
        <taxon>Arthropoda</taxon>
        <taxon>Hexapoda</taxon>
        <taxon>Insecta</taxon>
        <taxon>Pterygota</taxon>
        <taxon>Neoptera</taxon>
        <taxon>Paraneoptera</taxon>
        <taxon>Hemiptera</taxon>
        <taxon>Sternorrhyncha</taxon>
        <taxon>Aphidomorpha</taxon>
        <taxon>Aphidoidea</taxon>
        <taxon>Aphididae</taxon>
        <taxon>Aphidini</taxon>
        <taxon>Aphis</taxon>
        <taxon>Aphis</taxon>
    </lineage>
</organism>
<evidence type="ECO:0000313" key="1">
    <source>
        <dbReference type="EMBL" id="KAF0768265.1"/>
    </source>
</evidence>